<dbReference type="EMBL" id="FZOF01000032">
    <property type="protein sequence ID" value="SNT50808.1"/>
    <property type="molecule type" value="Genomic_DNA"/>
</dbReference>
<dbReference type="RefSeq" id="WP_089228436.1">
    <property type="nucleotide sequence ID" value="NZ_FZOF01000032.1"/>
</dbReference>
<reference evidence="2 3" key="1">
    <citation type="submission" date="2017-06" db="EMBL/GenBank/DDBJ databases">
        <authorList>
            <person name="Kim H.J."/>
            <person name="Triplett B.A."/>
        </authorList>
    </citation>
    <scope>NUCLEOTIDE SEQUENCE [LARGE SCALE GENOMIC DNA]</scope>
    <source>
        <strain evidence="2 3">CGMCC 4.1858</strain>
    </source>
</reference>
<dbReference type="Proteomes" id="UP000198280">
    <property type="component" value="Unassembled WGS sequence"/>
</dbReference>
<organism evidence="2 3">
    <name type="scientific">Actinacidiphila glaucinigra</name>
    <dbReference type="NCBI Taxonomy" id="235986"/>
    <lineage>
        <taxon>Bacteria</taxon>
        <taxon>Bacillati</taxon>
        <taxon>Actinomycetota</taxon>
        <taxon>Actinomycetes</taxon>
        <taxon>Kitasatosporales</taxon>
        <taxon>Streptomycetaceae</taxon>
        <taxon>Actinacidiphila</taxon>
    </lineage>
</organism>
<dbReference type="AlphaFoldDB" id="A0A239N9B6"/>
<accession>A0A239N9B6</accession>
<proteinExistence type="predicted"/>
<evidence type="ECO:0000313" key="3">
    <source>
        <dbReference type="Proteomes" id="UP000198280"/>
    </source>
</evidence>
<keyword evidence="3" id="KW-1185">Reference proteome</keyword>
<feature type="region of interest" description="Disordered" evidence="1">
    <location>
        <begin position="1"/>
        <end position="79"/>
    </location>
</feature>
<evidence type="ECO:0000256" key="1">
    <source>
        <dbReference type="SAM" id="MobiDB-lite"/>
    </source>
</evidence>
<sequence length="157" mass="17340">MERERVSRGSGLATEDLAETHAPPGPPQDRPGAASRAPEYPGESTGARGEPPPDDAVGAPTRDNAADEAPQLLNSADEENFRTRWQQIQSEFVDDPRDAVHAADELVADVMQKLASTFAQHKQGLEGQWTRGEEVNTEELRTALRRYRSFFNRLLST</sequence>
<gene>
    <name evidence="2" type="ORF">SAMN05216252_13251</name>
</gene>
<name>A0A239N9B6_9ACTN</name>
<dbReference type="OrthoDB" id="123178at2"/>
<evidence type="ECO:0000313" key="2">
    <source>
        <dbReference type="EMBL" id="SNT50808.1"/>
    </source>
</evidence>
<protein>
    <submittedName>
        <fullName evidence="2">Uncharacterized protein</fullName>
    </submittedName>
</protein>